<proteinExistence type="predicted"/>
<keyword evidence="1" id="KW-0378">Hydrolase</keyword>
<evidence type="ECO:0000256" key="2">
    <source>
        <dbReference type="SAM" id="SignalP"/>
    </source>
</evidence>
<organism evidence="4 5">
    <name type="scientific">Roseateles subflavus</name>
    <dbReference type="NCBI Taxonomy" id="3053353"/>
    <lineage>
        <taxon>Bacteria</taxon>
        <taxon>Pseudomonadati</taxon>
        <taxon>Pseudomonadota</taxon>
        <taxon>Betaproteobacteria</taxon>
        <taxon>Burkholderiales</taxon>
        <taxon>Sphaerotilaceae</taxon>
        <taxon>Roseateles</taxon>
    </lineage>
</organism>
<keyword evidence="2" id="KW-0732">Signal</keyword>
<name>A0ABT7LGS0_9BURK</name>
<dbReference type="SUPFAM" id="SSF50969">
    <property type="entry name" value="YVTN repeat-like/Quinoprotein amine dehydrogenase"/>
    <property type="match status" value="1"/>
</dbReference>
<dbReference type="EMBL" id="JASVDS010000002">
    <property type="protein sequence ID" value="MDL5031629.1"/>
    <property type="molecule type" value="Genomic_DNA"/>
</dbReference>
<dbReference type="RefSeq" id="WP_285981755.1">
    <property type="nucleotide sequence ID" value="NZ_JASVDS010000002.1"/>
</dbReference>
<feature type="domain" description="Peptidase S9 prolyl oligopeptidase catalytic" evidence="3">
    <location>
        <begin position="459"/>
        <end position="671"/>
    </location>
</feature>
<dbReference type="Pfam" id="PF00326">
    <property type="entry name" value="Peptidase_S9"/>
    <property type="match status" value="1"/>
</dbReference>
<evidence type="ECO:0000259" key="3">
    <source>
        <dbReference type="Pfam" id="PF00326"/>
    </source>
</evidence>
<dbReference type="InterPro" id="IPR001375">
    <property type="entry name" value="Peptidase_S9_cat"/>
</dbReference>
<dbReference type="PANTHER" id="PTHR42776:SF27">
    <property type="entry name" value="DIPEPTIDYL PEPTIDASE FAMILY MEMBER 6"/>
    <property type="match status" value="1"/>
</dbReference>
<dbReference type="Proteomes" id="UP001238603">
    <property type="component" value="Unassembled WGS sequence"/>
</dbReference>
<reference evidence="4 5" key="1">
    <citation type="submission" date="2023-06" db="EMBL/GenBank/DDBJ databases">
        <title>Pelomonas sp. APW6 16S ribosomal RNA gene genome sequencing and assembly.</title>
        <authorList>
            <person name="Woo H."/>
        </authorList>
    </citation>
    <scope>NUCLEOTIDE SEQUENCE [LARGE SCALE GENOMIC DNA]</scope>
    <source>
        <strain evidence="4 5">APW6</strain>
    </source>
</reference>
<evidence type="ECO:0000256" key="1">
    <source>
        <dbReference type="ARBA" id="ARBA00022801"/>
    </source>
</evidence>
<dbReference type="InterPro" id="IPR011044">
    <property type="entry name" value="Quino_amine_DH_bsu"/>
</dbReference>
<feature type="signal peptide" evidence="2">
    <location>
        <begin position="1"/>
        <end position="27"/>
    </location>
</feature>
<comment type="caution">
    <text evidence="4">The sequence shown here is derived from an EMBL/GenBank/DDBJ whole genome shotgun (WGS) entry which is preliminary data.</text>
</comment>
<dbReference type="SUPFAM" id="SSF53474">
    <property type="entry name" value="alpha/beta-Hydrolases"/>
    <property type="match status" value="1"/>
</dbReference>
<gene>
    <name evidence="4" type="ORF">QRD43_06880</name>
</gene>
<evidence type="ECO:0000313" key="4">
    <source>
        <dbReference type="EMBL" id="MDL5031629.1"/>
    </source>
</evidence>
<evidence type="ECO:0000313" key="5">
    <source>
        <dbReference type="Proteomes" id="UP001238603"/>
    </source>
</evidence>
<dbReference type="InterPro" id="IPR029058">
    <property type="entry name" value="AB_hydrolase_fold"/>
</dbReference>
<sequence length="677" mass="74365">MTKRSQHLLHALTAVALALGLSHGSLAATAPAAASEPLALANFVALPKFTRPLLSPDGKTLAVLAPTASGKRNLLLVDLETMKGRAITGQTEFDVLNVYWVGSQRLVYTLGRLDSPSGPESGDGGGLFAIKADGTGYRKLNPTVREMMGTGKFQRMGMRGRVPGSENEILVSSDLRSAGVEDIYRINIDTGERKLLTFNQPGRVSDWGLDHDGVPRAAMVVSDSEALPEDRNHRLMIRDTADGEWRTIHTFEHGDKDVWSILAFAENNKDLIVSARNGKDTAGLHVVDIKTGTITETLAHHPRYDIKDGLRFDPVSRKPVGLAFNDDTYQVAYFDAGYAGLQKGLEAAFPGKAVAIQRSEGKRTLVQVWSDRSVPTYFLYDEERKTLEEALRSRDDMEEHHLVPMRPFLLKTRDGLEIPSYYFLPASYKPGDKLPTVVHVHGGPHVRADVWGPGGFGVREAQILASRGYAVILPNFRITPDLGRKIYDAGFGEVGRKMSEDHEDAAKWGIAQGFVDPARICISGASYGGYATLWAMIKTPELFKCGVSGLMVSDFELQLTSTRGDTARNKAGVAYWRRLLGQKGTGWERAHEVSPALHAEKLKGPLFIYAGEDDIRTPLEQTRKMVDALKKAGNPPEVVMIKPGEAHGYGKVANNLDLYTQMLEFLDRHIGPKSPSR</sequence>
<protein>
    <submittedName>
        <fullName evidence="4">Prolyl oligopeptidase family serine peptidase</fullName>
    </submittedName>
</protein>
<dbReference type="PANTHER" id="PTHR42776">
    <property type="entry name" value="SERINE PEPTIDASE S9 FAMILY MEMBER"/>
    <property type="match status" value="1"/>
</dbReference>
<dbReference type="Gene3D" id="2.120.10.30">
    <property type="entry name" value="TolB, C-terminal domain"/>
    <property type="match status" value="1"/>
</dbReference>
<keyword evidence="5" id="KW-1185">Reference proteome</keyword>
<dbReference type="Gene3D" id="3.40.50.1820">
    <property type="entry name" value="alpha/beta hydrolase"/>
    <property type="match status" value="1"/>
</dbReference>
<feature type="chain" id="PRO_5046155636" evidence="2">
    <location>
        <begin position="28"/>
        <end position="677"/>
    </location>
</feature>
<accession>A0ABT7LGS0</accession>
<dbReference type="InterPro" id="IPR011042">
    <property type="entry name" value="6-blade_b-propeller_TolB-like"/>
</dbReference>